<evidence type="ECO:0000313" key="5">
    <source>
        <dbReference type="EMBL" id="OPC78572.1"/>
    </source>
</evidence>
<feature type="domain" description="Aspartyl/asparaginy/proline hydroxylase" evidence="4">
    <location>
        <begin position="78"/>
        <end position="228"/>
    </location>
</feature>
<dbReference type="PANTHER" id="PTHR46332">
    <property type="entry name" value="ASPARTATE BETA-HYDROXYLASE DOMAIN-CONTAINING PROTEIN 2"/>
    <property type="match status" value="1"/>
</dbReference>
<dbReference type="InterPro" id="IPR007803">
    <property type="entry name" value="Asp/Arg/Pro-Hydrxlase"/>
</dbReference>
<dbReference type="SUPFAM" id="SSF51197">
    <property type="entry name" value="Clavaminate synthase-like"/>
    <property type="match status" value="1"/>
</dbReference>
<proteinExistence type="inferred from homology"/>
<evidence type="ECO:0000256" key="2">
    <source>
        <dbReference type="ARBA" id="ARBA00022964"/>
    </source>
</evidence>
<comment type="similarity">
    <text evidence="1">Belongs to the aspartyl/asparaginyl beta-hydroxylase family.</text>
</comment>
<reference evidence="5 6" key="1">
    <citation type="submission" date="2017-03" db="EMBL/GenBank/DDBJ databases">
        <title>Draft genome sequence of Streptomyces scabrisporus NF3, endophyte isolated from Amphipterygium adstringens.</title>
        <authorList>
            <person name="Vazquez M."/>
            <person name="Ceapa C.D."/>
            <person name="Rodriguez Luna D."/>
            <person name="Sanchez Esquivel S."/>
        </authorList>
    </citation>
    <scope>NUCLEOTIDE SEQUENCE [LARGE SCALE GENOMIC DNA]</scope>
    <source>
        <strain evidence="5 6">NF3</strain>
    </source>
</reference>
<dbReference type="Pfam" id="PF05118">
    <property type="entry name" value="Asp_Arg_Hydrox"/>
    <property type="match status" value="1"/>
</dbReference>
<dbReference type="RefSeq" id="WP_078979774.1">
    <property type="nucleotide sequence ID" value="NZ_MWQN01000002.1"/>
</dbReference>
<dbReference type="STRING" id="159449.B4N89_30795"/>
<comment type="caution">
    <text evidence="5">The sequence shown here is derived from an EMBL/GenBank/DDBJ whole genome shotgun (WGS) entry which is preliminary data.</text>
</comment>
<sequence>MPAWVNDSRPFLDRWIDEQHVDRSRLTRILDGLEVSSWREPADEDAVQRPEVLLPGLTAQPWWDRRYFPWITDLEAGFGAIREEFEAVGGLVPADAVRHPNSGNLAEAGEWNAYYFHLLGRSYPEHIARCPRTTKVLSEPDGVADSGMCYFSIMGPRTHVAPHCGFINARVRCHLGLVVPDGGRMRVADETRTWREGRAIVFDDSFEHEVWNDADSGRAVLLFDVWHPELTTIEKRALAYMMTVWKTFLYEDH</sequence>
<dbReference type="Gene3D" id="2.60.120.330">
    <property type="entry name" value="B-lactam Antibiotic, Isopenicillin N Synthase, Chain"/>
    <property type="match status" value="1"/>
</dbReference>
<keyword evidence="2" id="KW-0223">Dioxygenase</keyword>
<dbReference type="Proteomes" id="UP000190037">
    <property type="component" value="Unassembled WGS sequence"/>
</dbReference>
<dbReference type="PANTHER" id="PTHR46332:SF5">
    <property type="entry name" value="ASPARTATE BETA-HYDROXYLASE DOMAIN CONTAINING 2"/>
    <property type="match status" value="1"/>
</dbReference>
<keyword evidence="3" id="KW-0560">Oxidoreductase</keyword>
<evidence type="ECO:0000256" key="3">
    <source>
        <dbReference type="ARBA" id="ARBA00023002"/>
    </source>
</evidence>
<gene>
    <name evidence="5" type="ORF">B4N89_30795</name>
</gene>
<accession>A0A1T3NPB2</accession>
<dbReference type="EMBL" id="MWQN01000002">
    <property type="protein sequence ID" value="OPC78572.1"/>
    <property type="molecule type" value="Genomic_DNA"/>
</dbReference>
<evidence type="ECO:0000313" key="6">
    <source>
        <dbReference type="Proteomes" id="UP000190037"/>
    </source>
</evidence>
<dbReference type="GO" id="GO:0051213">
    <property type="term" value="F:dioxygenase activity"/>
    <property type="evidence" value="ECO:0007669"/>
    <property type="project" value="UniProtKB-KW"/>
</dbReference>
<name>A0A1T3NPB2_9ACTN</name>
<evidence type="ECO:0000256" key="1">
    <source>
        <dbReference type="ARBA" id="ARBA00007730"/>
    </source>
</evidence>
<dbReference type="InterPro" id="IPR051821">
    <property type="entry name" value="Asp/Asn_beta-hydroxylase"/>
</dbReference>
<evidence type="ECO:0000259" key="4">
    <source>
        <dbReference type="Pfam" id="PF05118"/>
    </source>
</evidence>
<dbReference type="GO" id="GO:0016020">
    <property type="term" value="C:membrane"/>
    <property type="evidence" value="ECO:0007669"/>
    <property type="project" value="TreeGrafter"/>
</dbReference>
<dbReference type="AlphaFoldDB" id="A0A1T3NPB2"/>
<protein>
    <recommendedName>
        <fullName evidence="4">Aspartyl/asparaginy/proline hydroxylase domain-containing protein</fullName>
    </recommendedName>
</protein>
<keyword evidence="6" id="KW-1185">Reference proteome</keyword>
<dbReference type="OrthoDB" id="21665at2"/>
<dbReference type="InterPro" id="IPR027443">
    <property type="entry name" value="IPNS-like_sf"/>
</dbReference>
<organism evidence="5 6">
    <name type="scientific">Embleya scabrispora</name>
    <dbReference type="NCBI Taxonomy" id="159449"/>
    <lineage>
        <taxon>Bacteria</taxon>
        <taxon>Bacillati</taxon>
        <taxon>Actinomycetota</taxon>
        <taxon>Actinomycetes</taxon>
        <taxon>Kitasatosporales</taxon>
        <taxon>Streptomycetaceae</taxon>
        <taxon>Embleya</taxon>
    </lineage>
</organism>